<dbReference type="GO" id="GO:0003735">
    <property type="term" value="F:structural constituent of ribosome"/>
    <property type="evidence" value="ECO:0007669"/>
    <property type="project" value="InterPro"/>
</dbReference>
<proteinExistence type="inferred from homology"/>
<evidence type="ECO:0000256" key="1">
    <source>
        <dbReference type="ARBA" id="ARBA00007820"/>
    </source>
</evidence>
<name>A0AAD6PY09_9ROSI</name>
<gene>
    <name evidence="5" type="ORF">NC653_034624</name>
</gene>
<keyword evidence="3 4" id="KW-0687">Ribonucleoprotein</keyword>
<keyword evidence="2 4" id="KW-0689">Ribosomal protein</keyword>
<evidence type="ECO:0000256" key="4">
    <source>
        <dbReference type="RuleBase" id="RU364105"/>
    </source>
</evidence>
<keyword evidence="6" id="KW-1185">Reference proteome</keyword>
<dbReference type="GO" id="GO:0030686">
    <property type="term" value="C:90S preribosome"/>
    <property type="evidence" value="ECO:0007669"/>
    <property type="project" value="TreeGrafter"/>
</dbReference>
<organism evidence="5 6">
    <name type="scientific">Populus alba x Populus x berolinensis</name>
    <dbReference type="NCBI Taxonomy" id="444605"/>
    <lineage>
        <taxon>Eukaryota</taxon>
        <taxon>Viridiplantae</taxon>
        <taxon>Streptophyta</taxon>
        <taxon>Embryophyta</taxon>
        <taxon>Tracheophyta</taxon>
        <taxon>Spermatophyta</taxon>
        <taxon>Magnoliopsida</taxon>
        <taxon>eudicotyledons</taxon>
        <taxon>Gunneridae</taxon>
        <taxon>Pentapetalae</taxon>
        <taxon>rosids</taxon>
        <taxon>fabids</taxon>
        <taxon>Malpighiales</taxon>
        <taxon>Salicaceae</taxon>
        <taxon>Saliceae</taxon>
        <taxon>Populus</taxon>
    </lineage>
</organism>
<dbReference type="Pfam" id="PF01251">
    <property type="entry name" value="Ribosomal_S7e"/>
    <property type="match status" value="1"/>
</dbReference>
<accession>A0AAD6PY09</accession>
<evidence type="ECO:0000256" key="3">
    <source>
        <dbReference type="ARBA" id="ARBA00023274"/>
    </source>
</evidence>
<dbReference type="AlphaFoldDB" id="A0AAD6PY09"/>
<comment type="similarity">
    <text evidence="1 4">Belongs to the eukaryotic ribosomal protein eS7 family.</text>
</comment>
<dbReference type="PANTHER" id="PTHR11278">
    <property type="entry name" value="40S RIBOSOMAL PROTEIN S7"/>
    <property type="match status" value="1"/>
</dbReference>
<dbReference type="GO" id="GO:0042274">
    <property type="term" value="P:ribosomal small subunit biogenesis"/>
    <property type="evidence" value="ECO:0007669"/>
    <property type="project" value="TreeGrafter"/>
</dbReference>
<dbReference type="Proteomes" id="UP001164929">
    <property type="component" value="Chromosome 15"/>
</dbReference>
<dbReference type="GO" id="GO:0032040">
    <property type="term" value="C:small-subunit processome"/>
    <property type="evidence" value="ECO:0007669"/>
    <property type="project" value="TreeGrafter"/>
</dbReference>
<evidence type="ECO:0000313" key="6">
    <source>
        <dbReference type="Proteomes" id="UP001164929"/>
    </source>
</evidence>
<comment type="caution">
    <text evidence="5">The sequence shown here is derived from an EMBL/GenBank/DDBJ whole genome shotgun (WGS) entry which is preliminary data.</text>
</comment>
<dbReference type="GO" id="GO:0006412">
    <property type="term" value="P:translation"/>
    <property type="evidence" value="ECO:0007669"/>
    <property type="project" value="InterPro"/>
</dbReference>
<dbReference type="GO" id="GO:0006364">
    <property type="term" value="P:rRNA processing"/>
    <property type="evidence" value="ECO:0007669"/>
    <property type="project" value="TreeGrafter"/>
</dbReference>
<evidence type="ECO:0000256" key="2">
    <source>
        <dbReference type="ARBA" id="ARBA00022980"/>
    </source>
</evidence>
<dbReference type="GO" id="GO:0022627">
    <property type="term" value="C:cytosolic small ribosomal subunit"/>
    <property type="evidence" value="ECO:0007669"/>
    <property type="project" value="TreeGrafter"/>
</dbReference>
<dbReference type="PANTHER" id="PTHR11278:SF29">
    <property type="entry name" value="SMALL RIBOSOMAL SUBUNIT PROTEIN ES7Z"/>
    <property type="match status" value="1"/>
</dbReference>
<protein>
    <recommendedName>
        <fullName evidence="4">40S ribosomal protein S7</fullName>
    </recommendedName>
</protein>
<sequence>MDTVLMKPCRWLQVIASFFIPRRDFEASKERPRFDGLGAARSLLYMRLLLADLVMPAEIAGERIRYRIDGSKIKKVFLDPKEHNSRELETFSAVYRMLSGKDVVFEYPVTEA</sequence>
<reference evidence="5" key="1">
    <citation type="journal article" date="2023" name="Mol. Ecol. Resour.">
        <title>Chromosome-level genome assembly of a triploid poplar Populus alba 'Berolinensis'.</title>
        <authorList>
            <person name="Chen S."/>
            <person name="Yu Y."/>
            <person name="Wang X."/>
            <person name="Wang S."/>
            <person name="Zhang T."/>
            <person name="Zhou Y."/>
            <person name="He R."/>
            <person name="Meng N."/>
            <person name="Wang Y."/>
            <person name="Liu W."/>
            <person name="Liu Z."/>
            <person name="Liu J."/>
            <person name="Guo Q."/>
            <person name="Huang H."/>
            <person name="Sederoff R.R."/>
            <person name="Wang G."/>
            <person name="Qu G."/>
            <person name="Chen S."/>
        </authorList>
    </citation>
    <scope>NUCLEOTIDE SEQUENCE</scope>
    <source>
        <strain evidence="5">SC-2020</strain>
    </source>
</reference>
<evidence type="ECO:0000313" key="5">
    <source>
        <dbReference type="EMBL" id="KAJ6970103.1"/>
    </source>
</evidence>
<dbReference type="EMBL" id="JAQIZT010000015">
    <property type="protein sequence ID" value="KAJ6970103.1"/>
    <property type="molecule type" value="Genomic_DNA"/>
</dbReference>
<dbReference type="InterPro" id="IPR000554">
    <property type="entry name" value="Ribosomal_eS7"/>
</dbReference>